<evidence type="ECO:0000313" key="2">
    <source>
        <dbReference type="Proteomes" id="UP000712713"/>
    </source>
</evidence>
<name>A0A921JRT3_9ACTN</name>
<dbReference type="Proteomes" id="UP000712713">
    <property type="component" value="Unassembled WGS sequence"/>
</dbReference>
<protein>
    <submittedName>
        <fullName evidence="1">Esterase</fullName>
    </submittedName>
</protein>
<gene>
    <name evidence="1" type="ORF">K8V15_07705</name>
</gene>
<organism evidence="1 2">
    <name type="scientific">Tessaracoccus flavescens</name>
    <dbReference type="NCBI Taxonomy" id="399497"/>
    <lineage>
        <taxon>Bacteria</taxon>
        <taxon>Bacillati</taxon>
        <taxon>Actinomycetota</taxon>
        <taxon>Actinomycetes</taxon>
        <taxon>Propionibacteriales</taxon>
        <taxon>Propionibacteriaceae</taxon>
        <taxon>Tessaracoccus</taxon>
    </lineage>
</organism>
<dbReference type="Gene3D" id="3.40.50.1820">
    <property type="entry name" value="alpha/beta hydrolase"/>
    <property type="match status" value="1"/>
</dbReference>
<reference evidence="1" key="1">
    <citation type="journal article" date="2021" name="PeerJ">
        <title>Extensive microbial diversity within the chicken gut microbiome revealed by metagenomics and culture.</title>
        <authorList>
            <person name="Gilroy R."/>
            <person name="Ravi A."/>
            <person name="Getino M."/>
            <person name="Pursley I."/>
            <person name="Horton D.L."/>
            <person name="Alikhan N.F."/>
            <person name="Baker D."/>
            <person name="Gharbi K."/>
            <person name="Hall N."/>
            <person name="Watson M."/>
            <person name="Adriaenssens E.M."/>
            <person name="Foster-Nyarko E."/>
            <person name="Jarju S."/>
            <person name="Secka A."/>
            <person name="Antonio M."/>
            <person name="Oren A."/>
            <person name="Chaudhuri R.R."/>
            <person name="La Ragione R."/>
            <person name="Hildebrand F."/>
            <person name="Pallen M.J."/>
        </authorList>
    </citation>
    <scope>NUCLEOTIDE SEQUENCE</scope>
    <source>
        <strain evidence="1">ChiGjej3B3-7470</strain>
    </source>
</reference>
<reference evidence="1" key="2">
    <citation type="submission" date="2021-09" db="EMBL/GenBank/DDBJ databases">
        <authorList>
            <person name="Gilroy R."/>
        </authorList>
    </citation>
    <scope>NUCLEOTIDE SEQUENCE</scope>
    <source>
        <strain evidence="1">ChiGjej3B3-7470</strain>
    </source>
</reference>
<comment type="caution">
    <text evidence="1">The sequence shown here is derived from an EMBL/GenBank/DDBJ whole genome shotgun (WGS) entry which is preliminary data.</text>
</comment>
<sequence length="72" mass="7437">MSSTSHPVAPTARPYRGGTGSIGVVMSHGFTGSVQSILPWAQALAQPADGWDGARVVAPRLPGHGTSWRDLA</sequence>
<dbReference type="EMBL" id="DYZF01000192">
    <property type="protein sequence ID" value="HJE51848.1"/>
    <property type="molecule type" value="Genomic_DNA"/>
</dbReference>
<dbReference type="AlphaFoldDB" id="A0A921JRT3"/>
<proteinExistence type="predicted"/>
<dbReference type="SUPFAM" id="SSF53474">
    <property type="entry name" value="alpha/beta-Hydrolases"/>
    <property type="match status" value="1"/>
</dbReference>
<dbReference type="InterPro" id="IPR029058">
    <property type="entry name" value="AB_hydrolase_fold"/>
</dbReference>
<feature type="non-terminal residue" evidence="1">
    <location>
        <position position="72"/>
    </location>
</feature>
<evidence type="ECO:0000313" key="1">
    <source>
        <dbReference type="EMBL" id="HJE51848.1"/>
    </source>
</evidence>
<accession>A0A921JRT3</accession>